<dbReference type="InterPro" id="IPR036779">
    <property type="entry name" value="LysM_dom_sf"/>
</dbReference>
<dbReference type="CDD" id="cd00118">
    <property type="entry name" value="LysM"/>
    <property type="match status" value="1"/>
</dbReference>
<evidence type="ECO:0000313" key="5">
    <source>
        <dbReference type="Proteomes" id="UP000619761"/>
    </source>
</evidence>
<sequence length="214" mass="22994">MAKGETLFSIAWRYGVDLKKLAEFNGIKSPYTIYPSQQIKLDIRASNGRASQSNGVGDVSKYPATKNPSGRSKNGTAVSRLSSNSDNLQSSPKWQWPVPGKPIALFQGDSGLNKGIDLSGKLGEPVLAAASGRVVYAGSGLSGYGKLLIIKHNETFLSAYAHNDEISVKEGDLVKAGQRIADMGSSGTDRVKLHFEIRSEGSPVDPLKYLPKRQ</sequence>
<dbReference type="PANTHER" id="PTHR21666">
    <property type="entry name" value="PEPTIDASE-RELATED"/>
    <property type="match status" value="1"/>
</dbReference>
<accession>A0ABQ3AZM6</accession>
<evidence type="ECO:0000259" key="3">
    <source>
        <dbReference type="PROSITE" id="PS51782"/>
    </source>
</evidence>
<evidence type="ECO:0000256" key="1">
    <source>
        <dbReference type="ARBA" id="ARBA00038420"/>
    </source>
</evidence>
<feature type="region of interest" description="Disordered" evidence="2">
    <location>
        <begin position="49"/>
        <end position="94"/>
    </location>
</feature>
<protein>
    <submittedName>
        <fullName evidence="4">Peptidoglycan-binding protein LysM</fullName>
    </submittedName>
</protein>
<gene>
    <name evidence="4" type="ORF">GCM10011613_12070</name>
</gene>
<dbReference type="PANTHER" id="PTHR21666:SF263">
    <property type="entry name" value="MUREIN HYDROLASE ACTIVATOR NLPD"/>
    <property type="match status" value="1"/>
</dbReference>
<dbReference type="Pfam" id="PF01551">
    <property type="entry name" value="Peptidase_M23"/>
    <property type="match status" value="1"/>
</dbReference>
<reference evidence="5" key="1">
    <citation type="journal article" date="2019" name="Int. J. Syst. Evol. Microbiol.">
        <title>The Global Catalogue of Microorganisms (GCM) 10K type strain sequencing project: providing services to taxonomists for standard genome sequencing and annotation.</title>
        <authorList>
            <consortium name="The Broad Institute Genomics Platform"/>
            <consortium name="The Broad Institute Genome Sequencing Center for Infectious Disease"/>
            <person name="Wu L."/>
            <person name="Ma J."/>
        </authorList>
    </citation>
    <scope>NUCLEOTIDE SEQUENCE [LARGE SCALE GENOMIC DNA]</scope>
    <source>
        <strain evidence="5">KCTC 32239</strain>
    </source>
</reference>
<feature type="compositionally biased region" description="Polar residues" evidence="2">
    <location>
        <begin position="66"/>
        <end position="93"/>
    </location>
</feature>
<dbReference type="CDD" id="cd12797">
    <property type="entry name" value="M23_peptidase"/>
    <property type="match status" value="1"/>
</dbReference>
<dbReference type="Gene3D" id="2.70.70.10">
    <property type="entry name" value="Glucose Permease (Domain IIA)"/>
    <property type="match status" value="1"/>
</dbReference>
<dbReference type="SMART" id="SM00257">
    <property type="entry name" value="LysM"/>
    <property type="match status" value="1"/>
</dbReference>
<dbReference type="EMBL" id="BMYZ01000001">
    <property type="protein sequence ID" value="GGY69330.1"/>
    <property type="molecule type" value="Genomic_DNA"/>
</dbReference>
<dbReference type="Gene3D" id="3.10.350.10">
    <property type="entry name" value="LysM domain"/>
    <property type="match status" value="1"/>
</dbReference>
<comment type="caution">
    <text evidence="4">The sequence shown here is derived from an EMBL/GenBank/DDBJ whole genome shotgun (WGS) entry which is preliminary data.</text>
</comment>
<dbReference type="SUPFAM" id="SSF51261">
    <property type="entry name" value="Duplicated hybrid motif"/>
    <property type="match status" value="1"/>
</dbReference>
<proteinExistence type="inferred from homology"/>
<evidence type="ECO:0000313" key="4">
    <source>
        <dbReference type="EMBL" id="GGY69330.1"/>
    </source>
</evidence>
<name>A0ABQ3AZM6_9GAMM</name>
<evidence type="ECO:0000256" key="2">
    <source>
        <dbReference type="SAM" id="MobiDB-lite"/>
    </source>
</evidence>
<dbReference type="InterPro" id="IPR011055">
    <property type="entry name" value="Dup_hybrid_motif"/>
</dbReference>
<keyword evidence="5" id="KW-1185">Reference proteome</keyword>
<dbReference type="Proteomes" id="UP000619761">
    <property type="component" value="Unassembled WGS sequence"/>
</dbReference>
<comment type="similarity">
    <text evidence="1">Belongs to the E.coli NlpD/Haemophilus LppB family.</text>
</comment>
<dbReference type="InterPro" id="IPR050570">
    <property type="entry name" value="Cell_wall_metabolism_enzyme"/>
</dbReference>
<feature type="domain" description="LysM" evidence="3">
    <location>
        <begin position="1"/>
        <end position="41"/>
    </location>
</feature>
<dbReference type="Pfam" id="PF01476">
    <property type="entry name" value="LysM"/>
    <property type="match status" value="1"/>
</dbReference>
<dbReference type="InterPro" id="IPR016047">
    <property type="entry name" value="M23ase_b-sheet_dom"/>
</dbReference>
<dbReference type="PROSITE" id="PS51782">
    <property type="entry name" value="LYSM"/>
    <property type="match status" value="1"/>
</dbReference>
<organism evidence="4 5">
    <name type="scientific">Cellvibrio zantedeschiae</name>
    <dbReference type="NCBI Taxonomy" id="1237077"/>
    <lineage>
        <taxon>Bacteria</taxon>
        <taxon>Pseudomonadati</taxon>
        <taxon>Pseudomonadota</taxon>
        <taxon>Gammaproteobacteria</taxon>
        <taxon>Cellvibrionales</taxon>
        <taxon>Cellvibrionaceae</taxon>
        <taxon>Cellvibrio</taxon>
    </lineage>
</organism>
<dbReference type="InterPro" id="IPR018392">
    <property type="entry name" value="LysM"/>
</dbReference>